<feature type="region of interest" description="Disordered" evidence="1">
    <location>
        <begin position="83"/>
        <end position="107"/>
    </location>
</feature>
<keyword evidence="3" id="KW-1185">Reference proteome</keyword>
<evidence type="ECO:0000313" key="3">
    <source>
        <dbReference type="Proteomes" id="UP001472677"/>
    </source>
</evidence>
<organism evidence="2 3">
    <name type="scientific">Hibiscus sabdariffa</name>
    <name type="common">roselle</name>
    <dbReference type="NCBI Taxonomy" id="183260"/>
    <lineage>
        <taxon>Eukaryota</taxon>
        <taxon>Viridiplantae</taxon>
        <taxon>Streptophyta</taxon>
        <taxon>Embryophyta</taxon>
        <taxon>Tracheophyta</taxon>
        <taxon>Spermatophyta</taxon>
        <taxon>Magnoliopsida</taxon>
        <taxon>eudicotyledons</taxon>
        <taxon>Gunneridae</taxon>
        <taxon>Pentapetalae</taxon>
        <taxon>rosids</taxon>
        <taxon>malvids</taxon>
        <taxon>Malvales</taxon>
        <taxon>Malvaceae</taxon>
        <taxon>Malvoideae</taxon>
        <taxon>Hibiscus</taxon>
    </lineage>
</organism>
<protein>
    <submittedName>
        <fullName evidence="2">Uncharacterized protein</fullName>
    </submittedName>
</protein>
<accession>A0ABR2EJY0</accession>
<gene>
    <name evidence="2" type="ORF">V6N12_049208</name>
</gene>
<feature type="compositionally biased region" description="Basic and acidic residues" evidence="1">
    <location>
        <begin position="21"/>
        <end position="44"/>
    </location>
</feature>
<dbReference type="EMBL" id="JBBPBM010000013">
    <property type="protein sequence ID" value="KAK8562160.1"/>
    <property type="molecule type" value="Genomic_DNA"/>
</dbReference>
<feature type="region of interest" description="Disordered" evidence="1">
    <location>
        <begin position="1"/>
        <end position="48"/>
    </location>
</feature>
<evidence type="ECO:0000313" key="2">
    <source>
        <dbReference type="EMBL" id="KAK8562160.1"/>
    </source>
</evidence>
<name>A0ABR2EJY0_9ROSI</name>
<proteinExistence type="predicted"/>
<reference evidence="2 3" key="1">
    <citation type="journal article" date="2024" name="G3 (Bethesda)">
        <title>Genome assembly of Hibiscus sabdariffa L. provides insights into metabolisms of medicinal natural products.</title>
        <authorList>
            <person name="Kim T."/>
        </authorList>
    </citation>
    <scope>NUCLEOTIDE SEQUENCE [LARGE SCALE GENOMIC DNA]</scope>
    <source>
        <strain evidence="2">TK-2024</strain>
        <tissue evidence="2">Old leaves</tissue>
    </source>
</reference>
<dbReference type="Proteomes" id="UP001472677">
    <property type="component" value="Unassembled WGS sequence"/>
</dbReference>
<evidence type="ECO:0000256" key="1">
    <source>
        <dbReference type="SAM" id="MobiDB-lite"/>
    </source>
</evidence>
<sequence length="107" mass="12497">MKEGQKNYRTTPTRAKGRPKGLAEKTQKIDRRELRRNTPYDLRKMKSVPHSARKLGGVSYEGQSMPFRFFEVRSLKGPLCEGLYGKDNEQNQESRSRRQGIINHEME</sequence>
<comment type="caution">
    <text evidence="2">The sequence shown here is derived from an EMBL/GenBank/DDBJ whole genome shotgun (WGS) entry which is preliminary data.</text>
</comment>
<feature type="compositionally biased region" description="Basic and acidic residues" evidence="1">
    <location>
        <begin position="84"/>
        <end position="96"/>
    </location>
</feature>